<feature type="compositionally biased region" description="Polar residues" evidence="3">
    <location>
        <begin position="185"/>
        <end position="198"/>
    </location>
</feature>
<evidence type="ECO:0000256" key="1">
    <source>
        <dbReference type="ARBA" id="ARBA00004123"/>
    </source>
</evidence>
<feature type="compositionally biased region" description="Low complexity" evidence="3">
    <location>
        <begin position="1"/>
        <end position="15"/>
    </location>
</feature>
<dbReference type="GO" id="GO:0045944">
    <property type="term" value="P:positive regulation of transcription by RNA polymerase II"/>
    <property type="evidence" value="ECO:0007669"/>
    <property type="project" value="TreeGrafter"/>
</dbReference>
<feature type="compositionally biased region" description="Basic residues" evidence="3">
    <location>
        <begin position="31"/>
        <end position="46"/>
    </location>
</feature>
<name>A0AAD9YX20_9LECA</name>
<dbReference type="Pfam" id="PF11951">
    <property type="entry name" value="Fungal_trans_2"/>
    <property type="match status" value="1"/>
</dbReference>
<feature type="compositionally biased region" description="Low complexity" evidence="3">
    <location>
        <begin position="175"/>
        <end position="184"/>
    </location>
</feature>
<accession>A0AAD9YX20</accession>
<feature type="domain" description="Zn(2)-C6 fungal-type" evidence="4">
    <location>
        <begin position="89"/>
        <end position="117"/>
    </location>
</feature>
<evidence type="ECO:0000259" key="4">
    <source>
        <dbReference type="PROSITE" id="PS50048"/>
    </source>
</evidence>
<gene>
    <name evidence="5" type="ORF">OEA41_010811</name>
</gene>
<dbReference type="Gene3D" id="4.10.240.10">
    <property type="entry name" value="Zn(2)-C6 fungal-type DNA-binding domain"/>
    <property type="match status" value="1"/>
</dbReference>
<feature type="compositionally biased region" description="Low complexity" evidence="3">
    <location>
        <begin position="199"/>
        <end position="208"/>
    </location>
</feature>
<dbReference type="GO" id="GO:0000976">
    <property type="term" value="F:transcription cis-regulatory region binding"/>
    <property type="evidence" value="ECO:0007669"/>
    <property type="project" value="TreeGrafter"/>
</dbReference>
<dbReference type="PROSITE" id="PS00463">
    <property type="entry name" value="ZN2_CY6_FUNGAL_1"/>
    <property type="match status" value="1"/>
</dbReference>
<comment type="caution">
    <text evidence="5">The sequence shown here is derived from an EMBL/GenBank/DDBJ whole genome shotgun (WGS) entry which is preliminary data.</text>
</comment>
<dbReference type="GO" id="GO:0008270">
    <property type="term" value="F:zinc ion binding"/>
    <property type="evidence" value="ECO:0007669"/>
    <property type="project" value="InterPro"/>
</dbReference>
<dbReference type="PANTHER" id="PTHR37534:SF15">
    <property type="entry name" value="ZN(II)2CYS6 TRANSCRIPTION FACTOR (EUROFUNG)"/>
    <property type="match status" value="1"/>
</dbReference>
<dbReference type="InterPro" id="IPR001138">
    <property type="entry name" value="Zn2Cys6_DnaBD"/>
</dbReference>
<dbReference type="PROSITE" id="PS50048">
    <property type="entry name" value="ZN2_CY6_FUNGAL_2"/>
    <property type="match status" value="1"/>
</dbReference>
<reference evidence="5" key="1">
    <citation type="submission" date="2022-11" db="EMBL/GenBank/DDBJ databases">
        <title>Chromosomal genome sequence assembly and mating type (MAT) locus characterization of the leprose asexual lichenized fungus Lepraria neglecta (Nyl.) Erichsen.</title>
        <authorList>
            <person name="Allen J.L."/>
            <person name="Pfeffer B."/>
        </authorList>
    </citation>
    <scope>NUCLEOTIDE SEQUENCE</scope>
    <source>
        <strain evidence="5">Allen 5258</strain>
    </source>
</reference>
<dbReference type="Pfam" id="PF00172">
    <property type="entry name" value="Zn_clus"/>
    <property type="match status" value="1"/>
</dbReference>
<evidence type="ECO:0000256" key="3">
    <source>
        <dbReference type="SAM" id="MobiDB-lite"/>
    </source>
</evidence>
<dbReference type="InterPro" id="IPR021858">
    <property type="entry name" value="Fun_TF"/>
</dbReference>
<sequence length="867" mass="97169">MATITSRPPSPIISSALDPAGSTPKLSFKVTSKKRSSTTRTQRKPKTKDTLVGKPKQTKSRNGKFFGSIVVLSWLRKFLFVQPLMFTLGCKNCKEKRLKCDEEKPSCKQCEKKGFICKGYEKVLKWRPQEDSFKNNTVPPRPRKSRPYNDDSNEVLLILQDSTIPKRSRPPPTSPSSTHTARSPNSNGYTPYSPSGVTPQQPALPLDPQLSKQLNPLEAYNDHFMQSTQPLDDYRTYQSFTLKSEDSFASATPSLMNETFNDDTTPQSARTVTSSLWSGQSPCLAERLLPGIDLYARPSDLMDFQPMESIPAYQSNGLPTCTLQNSSSYFEDGVEEIIREPDANNGFMIPLSSPSNSDSSSSSGGSWLDGFTATLMGQPKLHRHSEEMLVMRFETETCGILSIKNGPTENPWSTMLRPLAQSEPALHHAISAMTAFHASKEERDLRIIGMEHMNQSLQLLSHGIGSMRPDAALSTTLVLAFCESWDLLVSTGIAHLQGAKKLIVQLLKYYQQGTMLPENEECVGFLIRTWVYMDVIARLTSLDCDDSEDFDILYKPICQDTIRNQGIDPLMGCASTMFPIIGRVGNLVRKVRKTSRNSLNAITEANILKAKLEKWKPLPTFEEPQDNSTDVEQALWTAEAYRSATLLYLYQAVPGISLDSVTDKIADLAVECLTSLANVPVTSGTVIVHIFPLLAAGCEAADQETRKFVEDRWLAMMQRMKIGNLDKCLEAVKEVWERRDSHEAQKERNKARVIASNLQSRDIPTTVMKRKIMIADDAGVHDVEVSGSGKRRAVQDSTDSSRLGSMRRESSIKEEKLEYDLTVRGRCHWAGVMKDWKWEGKPQILRLFQHFADLFQCFSDRSSHTIL</sequence>
<evidence type="ECO:0000313" key="5">
    <source>
        <dbReference type="EMBL" id="KAK3167684.1"/>
    </source>
</evidence>
<dbReference type="SMART" id="SM00066">
    <property type="entry name" value="GAL4"/>
    <property type="match status" value="1"/>
</dbReference>
<feature type="region of interest" description="Disordered" evidence="3">
    <location>
        <begin position="786"/>
        <end position="809"/>
    </location>
</feature>
<dbReference type="PANTHER" id="PTHR37534">
    <property type="entry name" value="TRANSCRIPTIONAL ACTIVATOR PROTEIN UGA3"/>
    <property type="match status" value="1"/>
</dbReference>
<evidence type="ECO:0000256" key="2">
    <source>
        <dbReference type="ARBA" id="ARBA00023242"/>
    </source>
</evidence>
<organism evidence="5 6">
    <name type="scientific">Lepraria neglecta</name>
    <dbReference type="NCBI Taxonomy" id="209136"/>
    <lineage>
        <taxon>Eukaryota</taxon>
        <taxon>Fungi</taxon>
        <taxon>Dikarya</taxon>
        <taxon>Ascomycota</taxon>
        <taxon>Pezizomycotina</taxon>
        <taxon>Lecanoromycetes</taxon>
        <taxon>OSLEUM clade</taxon>
        <taxon>Lecanoromycetidae</taxon>
        <taxon>Lecanorales</taxon>
        <taxon>Lecanorineae</taxon>
        <taxon>Stereocaulaceae</taxon>
        <taxon>Lepraria</taxon>
    </lineage>
</organism>
<dbReference type="InterPro" id="IPR036864">
    <property type="entry name" value="Zn2-C6_fun-type_DNA-bd_sf"/>
</dbReference>
<feature type="region of interest" description="Disordered" evidence="3">
    <location>
        <begin position="1"/>
        <end position="58"/>
    </location>
</feature>
<comment type="subcellular location">
    <subcellularLocation>
        <location evidence="1">Nucleus</location>
    </subcellularLocation>
</comment>
<dbReference type="Proteomes" id="UP001276659">
    <property type="component" value="Unassembled WGS sequence"/>
</dbReference>
<dbReference type="GO" id="GO:0005634">
    <property type="term" value="C:nucleus"/>
    <property type="evidence" value="ECO:0007669"/>
    <property type="project" value="UniProtKB-SubCell"/>
</dbReference>
<evidence type="ECO:0000313" key="6">
    <source>
        <dbReference type="Proteomes" id="UP001276659"/>
    </source>
</evidence>
<dbReference type="AlphaFoldDB" id="A0AAD9YX20"/>
<feature type="region of interest" description="Disordered" evidence="3">
    <location>
        <begin position="131"/>
        <end position="208"/>
    </location>
</feature>
<protein>
    <recommendedName>
        <fullName evidence="4">Zn(2)-C6 fungal-type domain-containing protein</fullName>
    </recommendedName>
</protein>
<dbReference type="EMBL" id="JASNWA010000011">
    <property type="protein sequence ID" value="KAK3167684.1"/>
    <property type="molecule type" value="Genomic_DNA"/>
</dbReference>
<dbReference type="SUPFAM" id="SSF57701">
    <property type="entry name" value="Zn2/Cys6 DNA-binding domain"/>
    <property type="match status" value="1"/>
</dbReference>
<keyword evidence="2" id="KW-0539">Nucleus</keyword>
<dbReference type="GO" id="GO:0000981">
    <property type="term" value="F:DNA-binding transcription factor activity, RNA polymerase II-specific"/>
    <property type="evidence" value="ECO:0007669"/>
    <property type="project" value="InterPro"/>
</dbReference>
<dbReference type="CDD" id="cd00067">
    <property type="entry name" value="GAL4"/>
    <property type="match status" value="1"/>
</dbReference>
<proteinExistence type="predicted"/>
<keyword evidence="6" id="KW-1185">Reference proteome</keyword>